<organism evidence="2 3">
    <name type="scientific">Cymbomonas tetramitiformis</name>
    <dbReference type="NCBI Taxonomy" id="36881"/>
    <lineage>
        <taxon>Eukaryota</taxon>
        <taxon>Viridiplantae</taxon>
        <taxon>Chlorophyta</taxon>
        <taxon>Pyramimonadophyceae</taxon>
        <taxon>Pyramimonadales</taxon>
        <taxon>Pyramimonadaceae</taxon>
        <taxon>Cymbomonas</taxon>
    </lineage>
</organism>
<protein>
    <submittedName>
        <fullName evidence="2">Uncharacterized protein</fullName>
    </submittedName>
</protein>
<dbReference type="InterPro" id="IPR052974">
    <property type="entry name" value="GH79_Enzymes"/>
</dbReference>
<dbReference type="PANTHER" id="PTHR36183">
    <property type="entry name" value="BETA-GLUCURONIDASE"/>
    <property type="match status" value="1"/>
</dbReference>
<evidence type="ECO:0000313" key="3">
    <source>
        <dbReference type="Proteomes" id="UP001190700"/>
    </source>
</evidence>
<accession>A0AAE0F1W1</accession>
<dbReference type="AlphaFoldDB" id="A0AAE0F1W1"/>
<feature type="chain" id="PRO_5042197417" evidence="1">
    <location>
        <begin position="20"/>
        <end position="547"/>
    </location>
</feature>
<dbReference type="InterPro" id="IPR017853">
    <property type="entry name" value="GH"/>
</dbReference>
<dbReference type="Gene3D" id="3.20.20.80">
    <property type="entry name" value="Glycosidases"/>
    <property type="match status" value="1"/>
</dbReference>
<dbReference type="Gene3D" id="2.60.40.1180">
    <property type="entry name" value="Golgi alpha-mannosidase II"/>
    <property type="match status" value="1"/>
</dbReference>
<dbReference type="PROSITE" id="PS51257">
    <property type="entry name" value="PROKAR_LIPOPROTEIN"/>
    <property type="match status" value="1"/>
</dbReference>
<dbReference type="Proteomes" id="UP001190700">
    <property type="component" value="Unassembled WGS sequence"/>
</dbReference>
<sequence length="547" mass="59392">MKLYQVVFSFLIVVSCAEGSRLHIDVALGPPVDSQPITSNFIGFSLQIAEAINQLRLKDAGGQWQVHGALLQMLRNLHEISHPARSGGAISPGPVLRLGGTSADNTCFEYPPKTEGCSYNLTISDLATYRRFAKSALERFGMNLPFVLGTNLGGAVNPKVAARLIRVLTEQHLWDAPVALVEIGNEVDSYSETHPKSKLETASKYANEFAEYLKEYHAAGMGQLRVQGGAFSSIARPGYDLSLKGYLQRFNNSLATISMHDYPSSRCGIMGNMGRKPVKLQELLSRFASASQADLYRQIAKETRGSGKQLWLGELNSVGCGEDANVSDTLGSALWAVDYLSEMSKAGVTGVNFHSSFHGGSNTPCSLTSPFCLNQTSGVPDVRPLYYGLLLFTELVSNRSVWLEAAVRHKGFPLLGSNSYVHAVQDDNHIIRVAVIVKETHHDIAHLYVNVEVTRPIPNASAWCTTATAARLTTASGATNLTARNGILWAGMSFDNSKDGRPTGARAEDAVEVTTTTNEQVFVFKALPASAVLLTIRDHCHPHAWDI</sequence>
<comment type="caution">
    <text evidence="2">The sequence shown here is derived from an EMBL/GenBank/DDBJ whole genome shotgun (WGS) entry which is preliminary data.</text>
</comment>
<dbReference type="SUPFAM" id="SSF51445">
    <property type="entry name" value="(Trans)glycosidases"/>
    <property type="match status" value="1"/>
</dbReference>
<feature type="signal peptide" evidence="1">
    <location>
        <begin position="1"/>
        <end position="19"/>
    </location>
</feature>
<dbReference type="EMBL" id="LGRX02028225">
    <property type="protein sequence ID" value="KAK3248317.1"/>
    <property type="molecule type" value="Genomic_DNA"/>
</dbReference>
<dbReference type="PANTHER" id="PTHR36183:SF2">
    <property type="entry name" value="BETA-GLUCURONIDASE C-TERMINAL DOMAIN-CONTAINING PROTEIN"/>
    <property type="match status" value="1"/>
</dbReference>
<evidence type="ECO:0000256" key="1">
    <source>
        <dbReference type="SAM" id="SignalP"/>
    </source>
</evidence>
<evidence type="ECO:0000313" key="2">
    <source>
        <dbReference type="EMBL" id="KAK3248317.1"/>
    </source>
</evidence>
<gene>
    <name evidence="2" type="ORF">CYMTET_42214</name>
</gene>
<reference evidence="2 3" key="1">
    <citation type="journal article" date="2015" name="Genome Biol. Evol.">
        <title>Comparative Genomics of a Bacterivorous Green Alga Reveals Evolutionary Causalities and Consequences of Phago-Mixotrophic Mode of Nutrition.</title>
        <authorList>
            <person name="Burns J.A."/>
            <person name="Paasch A."/>
            <person name="Narechania A."/>
            <person name="Kim E."/>
        </authorList>
    </citation>
    <scope>NUCLEOTIDE SEQUENCE [LARGE SCALE GENOMIC DNA]</scope>
    <source>
        <strain evidence="2 3">PLY_AMNH</strain>
    </source>
</reference>
<dbReference type="InterPro" id="IPR013780">
    <property type="entry name" value="Glyco_hydro_b"/>
</dbReference>
<proteinExistence type="predicted"/>
<keyword evidence="3" id="KW-1185">Reference proteome</keyword>
<keyword evidence="1" id="KW-0732">Signal</keyword>
<name>A0AAE0F1W1_9CHLO</name>